<dbReference type="Proteomes" id="UP001164794">
    <property type="component" value="Chromosome"/>
</dbReference>
<keyword evidence="3" id="KW-1185">Reference proteome</keyword>
<dbReference type="NCBIfam" id="TIGR01764">
    <property type="entry name" value="excise"/>
    <property type="match status" value="1"/>
</dbReference>
<evidence type="ECO:0000313" key="2">
    <source>
        <dbReference type="EMBL" id="WAV96700.1"/>
    </source>
</evidence>
<dbReference type="Gene3D" id="1.10.238.160">
    <property type="match status" value="1"/>
</dbReference>
<dbReference type="InterPro" id="IPR010093">
    <property type="entry name" value="SinI_DNA-bd"/>
</dbReference>
<reference evidence="2" key="1">
    <citation type="journal article" date="2022" name="Front. Microbiol.">
        <title>New perspectives on an old grouping: The genomic and phenotypic variability of Oxalobacter formigenes and the implications for calcium oxalate stone prevention.</title>
        <authorList>
            <person name="Chmiel J.A."/>
            <person name="Carr C."/>
            <person name="Stuivenberg G.A."/>
            <person name="Venema R."/>
            <person name="Chanyi R.M."/>
            <person name="Al K.F."/>
            <person name="Giguere D."/>
            <person name="Say H."/>
            <person name="Akouris P.P."/>
            <person name="Dominguez Romero S.A."/>
            <person name="Kwong A."/>
            <person name="Tai V."/>
            <person name="Koval S.F."/>
            <person name="Razvi H."/>
            <person name="Bjazevic J."/>
            <person name="Burton J.P."/>
        </authorList>
    </citation>
    <scope>NUCLEOTIDE SEQUENCE</scope>
    <source>
        <strain evidence="2">HOxNP-1</strain>
    </source>
</reference>
<name>A0ABY7JGG0_9BURK</name>
<dbReference type="EMBL" id="CP098248">
    <property type="protein sequence ID" value="WAV96700.1"/>
    <property type="molecule type" value="Genomic_DNA"/>
</dbReference>
<protein>
    <submittedName>
        <fullName evidence="2">Helix-turn-helix domain-containing protein</fullName>
    </submittedName>
</protein>
<gene>
    <name evidence="2" type="ORF">NB645_07690</name>
</gene>
<accession>A0ABY7JGG0</accession>
<sequence length="65" mass="7461">MNTENDKTTGKLLFSVKEFCEMVGIGRTTFYQEVKAGRIKAKKMGRSTLIPKSELERFIEELPSF</sequence>
<dbReference type="RefSeq" id="WP_269264178.1">
    <property type="nucleotide sequence ID" value="NZ_CP098248.1"/>
</dbReference>
<organism evidence="2 3">
    <name type="scientific">Oxalobacter aliiformigenes</name>
    <dbReference type="NCBI Taxonomy" id="2946593"/>
    <lineage>
        <taxon>Bacteria</taxon>
        <taxon>Pseudomonadati</taxon>
        <taxon>Pseudomonadota</taxon>
        <taxon>Betaproteobacteria</taxon>
        <taxon>Burkholderiales</taxon>
        <taxon>Oxalobacteraceae</taxon>
        <taxon>Oxalobacter</taxon>
    </lineage>
</organism>
<evidence type="ECO:0000313" key="3">
    <source>
        <dbReference type="Proteomes" id="UP001164794"/>
    </source>
</evidence>
<feature type="domain" description="Helix-turn-helix" evidence="1">
    <location>
        <begin position="13"/>
        <end position="61"/>
    </location>
</feature>
<dbReference type="Pfam" id="PF12728">
    <property type="entry name" value="HTH_17"/>
    <property type="match status" value="1"/>
</dbReference>
<proteinExistence type="predicted"/>
<dbReference type="InterPro" id="IPR041657">
    <property type="entry name" value="HTH_17"/>
</dbReference>
<evidence type="ECO:0000259" key="1">
    <source>
        <dbReference type="Pfam" id="PF12728"/>
    </source>
</evidence>